<proteinExistence type="predicted"/>
<dbReference type="InterPro" id="IPR011944">
    <property type="entry name" value="Steroid_delta5-4_isomerase"/>
</dbReference>
<name>A0ABY2BSB9_9ACTN</name>
<dbReference type="Gene3D" id="3.10.450.50">
    <property type="match status" value="1"/>
</dbReference>
<comment type="caution">
    <text evidence="2">The sequence shown here is derived from an EMBL/GenBank/DDBJ whole genome shotgun (WGS) entry which is preliminary data.</text>
</comment>
<organism evidence="2 3">
    <name type="scientific">Kribbella orskensis</name>
    <dbReference type="NCBI Taxonomy" id="2512216"/>
    <lineage>
        <taxon>Bacteria</taxon>
        <taxon>Bacillati</taxon>
        <taxon>Actinomycetota</taxon>
        <taxon>Actinomycetes</taxon>
        <taxon>Propionibacteriales</taxon>
        <taxon>Kribbellaceae</taxon>
        <taxon>Kribbella</taxon>
    </lineage>
</organism>
<keyword evidence="3" id="KW-1185">Reference proteome</keyword>
<dbReference type="InterPro" id="IPR032710">
    <property type="entry name" value="NTF2-like_dom_sf"/>
</dbReference>
<dbReference type="SUPFAM" id="SSF54427">
    <property type="entry name" value="NTF2-like"/>
    <property type="match status" value="1"/>
</dbReference>
<dbReference type="Proteomes" id="UP000295818">
    <property type="component" value="Unassembled WGS sequence"/>
</dbReference>
<dbReference type="NCBIfam" id="TIGR02246">
    <property type="entry name" value="SgcJ/EcaC family oxidoreductase"/>
    <property type="match status" value="1"/>
</dbReference>
<dbReference type="InterPro" id="IPR037401">
    <property type="entry name" value="SnoaL-like"/>
</dbReference>
<evidence type="ECO:0000313" key="2">
    <source>
        <dbReference type="EMBL" id="TCO29534.1"/>
    </source>
</evidence>
<accession>A0ABY2BSB9</accession>
<feature type="domain" description="SnoaL-like" evidence="1">
    <location>
        <begin position="7"/>
        <end position="115"/>
    </location>
</feature>
<evidence type="ECO:0000313" key="3">
    <source>
        <dbReference type="Proteomes" id="UP000295818"/>
    </source>
</evidence>
<evidence type="ECO:0000259" key="1">
    <source>
        <dbReference type="Pfam" id="PF13474"/>
    </source>
</evidence>
<sequence length="121" mass="13437">MGNPMHDVLDQWKAAFDGHQPEAMAELFTTDALFQGFGPEVIAGRDAVRDYYAAVADNRSADVDLLHTYTIGDQAAGGFADVTFRDPTGWTAPVHLSLVLRFEDGAWKIRQYHVSRISTEH</sequence>
<dbReference type="EMBL" id="SLWM01000002">
    <property type="protein sequence ID" value="TCO29534.1"/>
    <property type="molecule type" value="Genomic_DNA"/>
</dbReference>
<reference evidence="2 3" key="1">
    <citation type="journal article" date="2015" name="Stand. Genomic Sci.">
        <title>Genomic Encyclopedia of Bacterial and Archaeal Type Strains, Phase III: the genomes of soil and plant-associated and newly described type strains.</title>
        <authorList>
            <person name="Whitman W.B."/>
            <person name="Woyke T."/>
            <person name="Klenk H.P."/>
            <person name="Zhou Y."/>
            <person name="Lilburn T.G."/>
            <person name="Beck B.J."/>
            <person name="De Vos P."/>
            <person name="Vandamme P."/>
            <person name="Eisen J.A."/>
            <person name="Garrity G."/>
            <person name="Hugenholtz P."/>
            <person name="Kyrpides N.C."/>
        </authorList>
    </citation>
    <scope>NUCLEOTIDE SEQUENCE [LARGE SCALE GENOMIC DNA]</scope>
    <source>
        <strain evidence="2 3">VKM Ac-2538</strain>
    </source>
</reference>
<protein>
    <submittedName>
        <fullName evidence="2">Uncharacterized protein (TIGR02246 family)</fullName>
    </submittedName>
</protein>
<dbReference type="RefSeq" id="WP_132188098.1">
    <property type="nucleotide sequence ID" value="NZ_SLWM01000002.1"/>
</dbReference>
<gene>
    <name evidence="2" type="ORF">EV644_102253</name>
</gene>
<dbReference type="Pfam" id="PF13474">
    <property type="entry name" value="SnoaL_3"/>
    <property type="match status" value="1"/>
</dbReference>